<evidence type="ECO:0000256" key="1">
    <source>
        <dbReference type="SAM" id="MobiDB-lite"/>
    </source>
</evidence>
<protein>
    <submittedName>
        <fullName evidence="2">Uncharacterized protein</fullName>
    </submittedName>
</protein>
<sequence>MDESALGLGREPDQTVQWKSKQVRFRDLSPPRMENPKRPFDDVQPRKVTPHPRNQPKLEKIPESKGSSKAPKYRLQNELFTPGLEEELPDQIVQKMIELTSSKALQLLGKIRQIVAQKIRNKLSEDWDEMKAGAFVQVDPVESFLSDVDENDERRDMTIVATIGNGLRAVWPVVNDREDLKVENLLDSGSQIVAINTCDSRPLQGMA</sequence>
<organism evidence="2 3">
    <name type="scientific">Lentinula raphanica</name>
    <dbReference type="NCBI Taxonomy" id="153919"/>
    <lineage>
        <taxon>Eukaryota</taxon>
        <taxon>Fungi</taxon>
        <taxon>Dikarya</taxon>
        <taxon>Basidiomycota</taxon>
        <taxon>Agaricomycotina</taxon>
        <taxon>Agaricomycetes</taxon>
        <taxon>Agaricomycetidae</taxon>
        <taxon>Agaricales</taxon>
        <taxon>Marasmiineae</taxon>
        <taxon>Omphalotaceae</taxon>
        <taxon>Lentinula</taxon>
    </lineage>
</organism>
<feature type="region of interest" description="Disordered" evidence="1">
    <location>
        <begin position="1"/>
        <end position="70"/>
    </location>
</feature>
<accession>A0AA38UBF4</accession>
<feature type="compositionally biased region" description="Basic and acidic residues" evidence="1">
    <location>
        <begin position="24"/>
        <end position="45"/>
    </location>
</feature>
<dbReference type="EMBL" id="MU806887">
    <property type="protein sequence ID" value="KAJ3832667.1"/>
    <property type="molecule type" value="Genomic_DNA"/>
</dbReference>
<evidence type="ECO:0000313" key="2">
    <source>
        <dbReference type="EMBL" id="KAJ3832667.1"/>
    </source>
</evidence>
<comment type="caution">
    <text evidence="2">The sequence shown here is derived from an EMBL/GenBank/DDBJ whole genome shotgun (WGS) entry which is preliminary data.</text>
</comment>
<dbReference type="Proteomes" id="UP001163846">
    <property type="component" value="Unassembled WGS sequence"/>
</dbReference>
<evidence type="ECO:0000313" key="3">
    <source>
        <dbReference type="Proteomes" id="UP001163846"/>
    </source>
</evidence>
<gene>
    <name evidence="2" type="ORF">F5878DRAFT_702855</name>
</gene>
<name>A0AA38UBF4_9AGAR</name>
<dbReference type="AlphaFoldDB" id="A0AA38UBF4"/>
<keyword evidence="3" id="KW-1185">Reference proteome</keyword>
<reference evidence="2" key="1">
    <citation type="submission" date="2022-08" db="EMBL/GenBank/DDBJ databases">
        <authorList>
            <consortium name="DOE Joint Genome Institute"/>
            <person name="Min B."/>
            <person name="Riley R."/>
            <person name="Sierra-Patev S."/>
            <person name="Naranjo-Ortiz M."/>
            <person name="Looney B."/>
            <person name="Konkel Z."/>
            <person name="Slot J.C."/>
            <person name="Sakamoto Y."/>
            <person name="Steenwyk J.L."/>
            <person name="Rokas A."/>
            <person name="Carro J."/>
            <person name="Camarero S."/>
            <person name="Ferreira P."/>
            <person name="Molpeceres G."/>
            <person name="Ruiz-Duenas F.J."/>
            <person name="Serrano A."/>
            <person name="Henrissat B."/>
            <person name="Drula E."/>
            <person name="Hughes K.W."/>
            <person name="Mata J.L."/>
            <person name="Ishikawa N.K."/>
            <person name="Vargas-Isla R."/>
            <person name="Ushijima S."/>
            <person name="Smith C.A."/>
            <person name="Ahrendt S."/>
            <person name="Andreopoulos W."/>
            <person name="He G."/>
            <person name="Labutti K."/>
            <person name="Lipzen A."/>
            <person name="Ng V."/>
            <person name="Sandor L."/>
            <person name="Barry K."/>
            <person name="Martinez A.T."/>
            <person name="Xiao Y."/>
            <person name="Gibbons J.G."/>
            <person name="Terashima K."/>
            <person name="Hibbett D.S."/>
            <person name="Grigoriev I.V."/>
        </authorList>
    </citation>
    <scope>NUCLEOTIDE SEQUENCE</scope>
    <source>
        <strain evidence="2">TFB9207</strain>
    </source>
</reference>
<proteinExistence type="predicted"/>